<dbReference type="Proteomes" id="UP001059934">
    <property type="component" value="Chromosome"/>
</dbReference>
<dbReference type="PROSITE" id="PS51257">
    <property type="entry name" value="PROKAR_LIPOPROTEIN"/>
    <property type="match status" value="1"/>
</dbReference>
<dbReference type="Gene3D" id="4.10.1080.10">
    <property type="entry name" value="TSP type-3 repeat"/>
    <property type="match status" value="2"/>
</dbReference>
<keyword evidence="2" id="KW-1133">Transmembrane helix</keyword>
<dbReference type="Gene3D" id="2.60.40.60">
    <property type="entry name" value="Cadherins"/>
    <property type="match status" value="5"/>
</dbReference>
<dbReference type="SUPFAM" id="SSF103647">
    <property type="entry name" value="TSP type-3 repeat"/>
    <property type="match status" value="1"/>
</dbReference>
<reference evidence="5" key="1">
    <citation type="submission" date="2022-08" db="EMBL/GenBank/DDBJ databases">
        <title>Catabolic pathway analysis in culturable SAR92 clade bacteria reveals their overlooked roles in DMSP degradation in coastal seas.</title>
        <authorList>
            <person name="He X."/>
            <person name="Zhang X."/>
            <person name="Zhang Y."/>
        </authorList>
    </citation>
    <scope>NUCLEOTIDE SEQUENCE</scope>
    <source>
        <strain evidence="5">H455</strain>
    </source>
</reference>
<feature type="region of interest" description="Disordered" evidence="3">
    <location>
        <begin position="1443"/>
        <end position="1484"/>
    </location>
</feature>
<accession>A0ABY5TUX7</accession>
<gene>
    <name evidence="5" type="ORF">NYF23_05845</name>
</gene>
<dbReference type="PRINTS" id="PR00205">
    <property type="entry name" value="CADHERIN"/>
</dbReference>
<dbReference type="InterPro" id="IPR002126">
    <property type="entry name" value="Cadherin-like_dom"/>
</dbReference>
<name>A0ABY5TUX7_9GAMM</name>
<dbReference type="Gene3D" id="2.60.40.10">
    <property type="entry name" value="Immunoglobulins"/>
    <property type="match status" value="1"/>
</dbReference>
<feature type="region of interest" description="Disordered" evidence="3">
    <location>
        <begin position="1915"/>
        <end position="1953"/>
    </location>
</feature>
<dbReference type="PANTHER" id="PTHR24026:SF126">
    <property type="entry name" value="PROTOCADHERIN FAT 4"/>
    <property type="match status" value="1"/>
</dbReference>
<feature type="domain" description="Cadherin" evidence="4">
    <location>
        <begin position="637"/>
        <end position="766"/>
    </location>
</feature>
<evidence type="ECO:0000256" key="3">
    <source>
        <dbReference type="SAM" id="MobiDB-lite"/>
    </source>
</evidence>
<evidence type="ECO:0000313" key="5">
    <source>
        <dbReference type="EMBL" id="UVW36133.1"/>
    </source>
</evidence>
<dbReference type="PROSITE" id="PS50268">
    <property type="entry name" value="CADHERIN_2"/>
    <property type="match status" value="2"/>
</dbReference>
<feature type="region of interest" description="Disordered" evidence="3">
    <location>
        <begin position="1964"/>
        <end position="1983"/>
    </location>
</feature>
<dbReference type="InterPro" id="IPR013783">
    <property type="entry name" value="Ig-like_fold"/>
</dbReference>
<dbReference type="InterPro" id="IPR015919">
    <property type="entry name" value="Cadherin-like_sf"/>
</dbReference>
<protein>
    <recommendedName>
        <fullName evidence="4">Cadherin domain-containing protein</fullName>
    </recommendedName>
</protein>
<dbReference type="SUPFAM" id="SSF49313">
    <property type="entry name" value="Cadherin-like"/>
    <property type="match status" value="5"/>
</dbReference>
<feature type="compositionally biased region" description="Acidic residues" evidence="3">
    <location>
        <begin position="1450"/>
        <end position="1463"/>
    </location>
</feature>
<evidence type="ECO:0000259" key="4">
    <source>
        <dbReference type="PROSITE" id="PS50268"/>
    </source>
</evidence>
<keyword evidence="2" id="KW-0472">Membrane</keyword>
<evidence type="ECO:0000256" key="1">
    <source>
        <dbReference type="ARBA" id="ARBA00022692"/>
    </source>
</evidence>
<feature type="domain" description="Cadherin" evidence="4">
    <location>
        <begin position="821"/>
        <end position="945"/>
    </location>
</feature>
<dbReference type="CDD" id="cd11304">
    <property type="entry name" value="Cadherin_repeat"/>
    <property type="match status" value="4"/>
</dbReference>
<dbReference type="InterPro" id="IPR028974">
    <property type="entry name" value="TSP_type-3_rpt"/>
</dbReference>
<dbReference type="EMBL" id="CP103416">
    <property type="protein sequence ID" value="UVW36133.1"/>
    <property type="molecule type" value="Genomic_DNA"/>
</dbReference>
<organism evidence="5 6">
    <name type="scientific">SAR92 clade bacterium H455</name>
    <dbReference type="NCBI Taxonomy" id="2974818"/>
    <lineage>
        <taxon>Bacteria</taxon>
        <taxon>Pseudomonadati</taxon>
        <taxon>Pseudomonadota</taxon>
        <taxon>Gammaproteobacteria</taxon>
        <taxon>Cellvibrionales</taxon>
        <taxon>Porticoccaceae</taxon>
        <taxon>SAR92 clade</taxon>
    </lineage>
</organism>
<dbReference type="SMART" id="SM00112">
    <property type="entry name" value="CA"/>
    <property type="match status" value="5"/>
</dbReference>
<dbReference type="PANTHER" id="PTHR24026">
    <property type="entry name" value="FAT ATYPICAL CADHERIN-RELATED"/>
    <property type="match status" value="1"/>
</dbReference>
<keyword evidence="1" id="KW-0812">Transmembrane</keyword>
<proteinExistence type="predicted"/>
<evidence type="ECO:0000313" key="6">
    <source>
        <dbReference type="Proteomes" id="UP001059934"/>
    </source>
</evidence>
<evidence type="ECO:0000256" key="2">
    <source>
        <dbReference type="ARBA" id="ARBA00022989"/>
    </source>
</evidence>
<keyword evidence="6" id="KW-1185">Reference proteome</keyword>
<feature type="compositionally biased region" description="Basic and acidic residues" evidence="3">
    <location>
        <begin position="1464"/>
        <end position="1474"/>
    </location>
</feature>
<sequence length="3361" mass="353401">MRSLYLVAATTFLLSACGGGSSGGSGGEIPSLDIVSPIVIAPSSATFAAVDASGIPASSDAIAAFLLDASATDDVDGAVAVTNNAPDVFSLGDFTVTFSASDAAGNLGTASAVVTVKDQTAPTLAVPADASFVAIASTGIAASDAALVDFLAQATATDNVDTAITVSNDAPATFLIGDTPVEFTAVDAAGNSVSLSAVVTVAGASQAGSAEKGPLLNATVFFDYDGDKELDSNEPSTLTDFDGKYALVETSDAPADYSVVVLMNDDTIDSISGESYANSGVQLEAVKGSKVITPMTTLYSFAVSDLAEGEELSAEAFAVALGLPDGLNINTYSAFAKDDAGAYIDVATASQVEAVAQSLMTALQIISESVVSISKTALQSDTGLSQSQAAAVAMRSLSKVIAATVVKNAEVGAVADKVDFANVDDIAEVNAEVLAGLSGTDTNSLGALLQAAAAVSGVTVDTAAAQVTGSVVLSLSTKTIATVSQAFADLSAASFGQVEASAVSRVKTQAVAEVAAAAEVVVSVVNVQQVANQTVVLTAEDVDVSALITLDNEEVLNATIASNVQEVEAYLVTKVAPVIGSSGSFVAAENQTGVGTVVATDTAGDVLAYSLSGADASALTISNMGVLSFVSAPDFETKVLYEATVTVVDSNGNTVSQAITITITDANDSAPIITSSSSFTVNENQSVIGTVVATSPSNAALTFTLSGTDAAALTISTDGVLGFIAAPDFEIKSSYSVIITVSDGANVTTSAVTVSINNVDDMAPVFTSAVAFSAAENQTSIGTITAADVDSTSVTFSVDSTELAISSGGVLSFITAADFETKSAYSVTVTATDGTNTATQVIAVTVTDADEDAPVISSSPAFSAAENQTAIGTVVATDAGSMAFSVSGTELVISSAGVLSFASAPDYETKTTYTATVTVTDSGSLATSQNITVAVTNVDDVAPVFTSAPSFTALDSQANLGVVTATDVDSASITFSISGSELAISSAGVISFVSASDFVADATYTATVTVSDGANVATQEISIAVFLDFDGDGVANVNDTDDDGDGILDLVDDYPLIASSYAVKAPLYLARAYHDCNGNEKFDEASEPSAMTDTDGSYHIDGNCGAVTSFNTVVEMTADTIDFESGESYGGTAVQLKAEYSASGSKVNTPLTTLLKHIEQFEGDSDDATKVAIESVSPEQLSLALGLTEGVNLLTFNPYAPGVDAKLAHDIETLSQKIMLATLVVTKAIEGAGTSTSGASVTDDIAHEAILDAMSKILIETIKVQEGKPSNFIDNVSPPDASLTGEAKRAAQRALKVDLADREHLVELFEFLDEDAATGHLRDALDAIGADVPVAVLTAITDKTSEIISNIAMEFDGHGESDFGSADTYITSRLKHTAADEIYAFAKGYRAYYDLAQDSSFAGVQPSDFLTLDGPTGVADARLLMLVEVEQHAQDKITDTDGDGILNVFDTDDDNDGVADTDDAFPRDPSKSSDSDPGVDENTTVSGRVIDGYISGAVAFLDLNFDGELSINEPSATSGTDGLFQFALNDQELSCAAYVPTVVNVPVGAIDEELGVVDKAFNLVLPPRFSSLTAASQLNVSPITSVVWQAFETELRSSLPDLNCATILANAEQRDTLAAVLERSIADVVAHYNISEAQLFEDFIATNNDGLKAKAVKIVKGLKKSLEETLTIQAQYPNANWAKVNYYFFSSLDGDDLYPNAWYRDLELFDGDTITKELIKVSDDLADIIRPILYEKTTVSTVNGASLREEIGFESRGGDSSAYVCSYKEEVSVLVEGIEYQLVNLGSESNVASVDSCKLPDFAEQSSGRYVFYRSIFNGVDSGAQFVFSSQAGDFPALNDWTNLVDNFASLNVDSLASYVDNLPYGFCQSGDAGADSVMRSRSETVNGNRVTLSRSENGSYERITTFADGTSETELSTIDSVPGWDDCSAPDYDADGSPNSIDPDDDNDGVRDSIDAFPFNFNESIDTDGDGLGNNADTDDDNDGVEDIYDQYPLDSGNFIDSDGDGIVDREDVFPNDVSSFKSLRMDFSASSSLGLGSALSAESNLVAATIPQSLKSDRTLLKLIVDILVPKAWANDVPLSSLTNAITWDDQGSIVLDTILSSETLFVAEAAVTPDGHYLYLLTSNHMQRAISGLDPEVCSIYRVMLSDYSFDCLLTTNEGDIEPKSLQGTLQTDSSRRGMDFRADGAAVMKGFDWTRELPEGVPGGTNSTIAWFMSSKGELIPLPADDGFFAVGALWLDDDYFAVAEYPFIYSDDSLNRQDVERLAIYHAGTLTRVKEVFAPNIWGPIVRVNGDLHWLYGGSLNGESMEIQQSIVEGIPYTDITGTRLFGLTDYRGVDNTLTSSDDSIVLPLSDGVATTYNWSRGSGTGTDVSYNTIAFSQDYIAYIKAYGPSTPIVSIDGQVPSGTLTLSGGRGEMTINGHQFFFAPDESVAGDLVIAYQVDVNGSIDSRELTISAATIANWRADTSRPSVDSDARIEDAGLKWASPEPDEEGICLYSYSLNTSTCAEFDDYEVLSTDMESFRSTRYDDGAVYPNGMGNAYPGISNVFLIDNQLRFFFKDSSDHSYYQAQVDVNAFFANGVEALSYTPAINGAGEQNIISDATGLTPLSILTVDNVSVATNDLLSYTIDFGQSLSKYATLPRFEIWNGSETVPLAREDLWSASRDTVTLYATSKGLINGAEHEIRILDPIFLVDSTRRYEVLDTLTFTPSGINNFKLLPGAVQLLDYNPLTQQAITSDLTLTASNGVLAADIRNTPINLLNIQNAESGGDFKSPTLRFGLERLPVGEGSVVVTIDLIDGIDAVRDENERRVFIQVEADWVADGVNATLTVPEQTISAFYVNGSGTKVEVEIDNFDADLITVNSSGANYPTSLDVKWLAVLGKIGFIDLSSLLKEGDYHVSVATSLPLVDAKNAQVNEVNIIFSTFENTNFQLLNNSMQLIDYNPSTEQSVTSNVALQMDYGVMSADLRTTPLNLENMQNAALGSDFKSPTLSFGLAQLPKGQGSFVVEIDLVDGVDGVRDDNERIVSAQVTADWVSNGIEAIITIPEQTVSAFYINRSGTKIDVEIDNGDADLITINSAGADYPASIDVKWLAALSKIDFLDPSSFLGEGDYHVSLTTTLPLVDATNIAVREINVIFSTADNTNFQLLSNAVQLIDYNPSTQQYLSNDVSLDVVSGVMSADLRGTPLNLENMENTAKGGGFESPVLSFGLSQLPKGQGSFVLALDLVDGADGDRDVNERRLSAQVTVDWVSDGIDASFSIPAQVVSTTYTTGEGALVSVDIENIDSDLISASGNGADYPASLNVKLLSLLSKVDFVSPSGLLGEGDFHLSVTTDLPLTDGNNNTVNQLDVVFSVGNVN</sequence>